<sequence>MQTNTMAPRLAERMYHAFNRDNWYALARIGVLVADYRGESIEGEIIDLSPIGGEHGGCVDCLHPCSSRHPPGKVISPDFAQLDMMNLTVPVCDVLGQ</sequence>
<protein>
    <submittedName>
        <fullName evidence="1">Uncharacterized protein</fullName>
    </submittedName>
</protein>
<organism evidence="1">
    <name type="scientific">Candidatus Kentrum sp. LFY</name>
    <dbReference type="NCBI Taxonomy" id="2126342"/>
    <lineage>
        <taxon>Bacteria</taxon>
        <taxon>Pseudomonadati</taxon>
        <taxon>Pseudomonadota</taxon>
        <taxon>Gammaproteobacteria</taxon>
        <taxon>Candidatus Kentrum</taxon>
    </lineage>
</organism>
<reference evidence="1" key="1">
    <citation type="submission" date="2019-02" db="EMBL/GenBank/DDBJ databases">
        <authorList>
            <person name="Gruber-Vodicka R. H."/>
            <person name="Seah K. B. B."/>
        </authorList>
    </citation>
    <scope>NUCLEOTIDE SEQUENCE</scope>
    <source>
        <strain evidence="1">BECK_M7</strain>
    </source>
</reference>
<dbReference type="AlphaFoldDB" id="A0A450V6K5"/>
<accession>A0A450V6K5</accession>
<proteinExistence type="predicted"/>
<name>A0A450V6K5_9GAMM</name>
<gene>
    <name evidence="1" type="ORF">BECKLFY1418B_GA0070995_11871</name>
</gene>
<evidence type="ECO:0000313" key="1">
    <source>
        <dbReference type="EMBL" id="VFK00442.1"/>
    </source>
</evidence>
<dbReference type="EMBL" id="CAADFF010000187">
    <property type="protein sequence ID" value="VFK00442.1"/>
    <property type="molecule type" value="Genomic_DNA"/>
</dbReference>